<dbReference type="Gene3D" id="1.25.40.10">
    <property type="entry name" value="Tetratricopeptide repeat domain"/>
    <property type="match status" value="5"/>
</dbReference>
<dbReference type="GO" id="GO:0009451">
    <property type="term" value="P:RNA modification"/>
    <property type="evidence" value="ECO:0007669"/>
    <property type="project" value="InterPro"/>
</dbReference>
<dbReference type="GO" id="GO:0048731">
    <property type="term" value="P:system development"/>
    <property type="evidence" value="ECO:0007669"/>
    <property type="project" value="UniProtKB-ARBA"/>
</dbReference>
<dbReference type="AlphaFoldDB" id="A0A8T2RIP4"/>
<feature type="repeat" description="PPR" evidence="2">
    <location>
        <begin position="336"/>
        <end position="370"/>
    </location>
</feature>
<evidence type="ECO:0000256" key="1">
    <source>
        <dbReference type="ARBA" id="ARBA00022737"/>
    </source>
</evidence>
<dbReference type="GO" id="GO:0003723">
    <property type="term" value="F:RNA binding"/>
    <property type="evidence" value="ECO:0007669"/>
    <property type="project" value="InterPro"/>
</dbReference>
<dbReference type="Pfam" id="PF01535">
    <property type="entry name" value="PPR"/>
    <property type="match status" value="4"/>
</dbReference>
<name>A0A8T2RIP4_CERRI</name>
<dbReference type="Pfam" id="PF13041">
    <property type="entry name" value="PPR_2"/>
    <property type="match status" value="3"/>
</dbReference>
<dbReference type="EMBL" id="CM035431">
    <property type="protein sequence ID" value="KAH7296259.1"/>
    <property type="molecule type" value="Genomic_DNA"/>
</dbReference>
<accession>A0A8T2RIP4</accession>
<evidence type="ECO:0000313" key="4">
    <source>
        <dbReference type="Proteomes" id="UP000825935"/>
    </source>
</evidence>
<dbReference type="PANTHER" id="PTHR47926">
    <property type="entry name" value="PENTATRICOPEPTIDE REPEAT-CONTAINING PROTEIN"/>
    <property type="match status" value="1"/>
</dbReference>
<protein>
    <recommendedName>
        <fullName evidence="5">Pentatricopeptide repeat-containing protein</fullName>
    </recommendedName>
</protein>
<sequence length="909" mass="103169">MSVDIGVAVAVRLRNRYCWRLHEARCCTRLFWPLDPKGLDYFSYSKISLKLPEQHTGQNILSDSTKLRSWIINHKLLLDSLFKENILFRSWTKHHQILRNGVDGCYRLHSMQARSYRSFEAVNESHNTTLQNRSLEQWNFIISKFSGTAMCFEVFHMFTQTQLEGLFPDKGTFMQVVSACRTHADINEGKRMHARIRFSPFKTDLYLGTAIMSMYDKCKSLDDACRTWLDMPIQSEVTWTTIISCHVHHGQHNDAFCLFIDMIEQGIDPNIVTFICILEVFMTPLALTGGQMLHHFIVEHGFESNIKICTPLVCMYKNCGSFADANFLFFSMFVRNRSTWNAMISMYQKKYDLQKVLEFFDQFQTEGFLADHITFLGIIGTFCSTEDIKESRRIHVRVLHSGFLANMKVITALINLYGRLCVLEYIDPLLDRLNKLDVVLCTSLIDMYSQHGQTGKAIEWFYRMQEEGIEPSEVTFTCIIDACQNPEELVEARHAHSFIIEKGYDADIKLGNTLLASYGRLGCFEDAICTFGKLPVRSVVSWGALMTTYVQHGLSLDSLRLFSQMLLEGIRPSVVIFLSIFDALSLEAVITHAMLVHSCVIEYGLESDESLLAAVVCMYSNAGSLEDLEGLIDGISEDKEAFWNSKIILHAQKGKYEDVFQSFSQAEGRGIHVSHAAYACILDVCNIFTMLEDTNLIYFSLICDGCDSIEIVSNALLSTYGVCGDLRSAWRIFECIVNKSVASWTTMIALNGQHGLGQEAFMLFNHMQTEGIIPNVVTLCALLEAFNHSGLLMEALGCLRSFIKDFSPVCLAEAYVPVVDLLGRIGCLDDVQFLINNIPCQPLVHPLTVLLNACYYHTDIDRAQHTARFVLELDPDSATSYVTLSNIFAYEESAYLNTNYREFGYVEAC</sequence>
<dbReference type="InterPro" id="IPR011990">
    <property type="entry name" value="TPR-like_helical_dom_sf"/>
</dbReference>
<gene>
    <name evidence="3" type="ORF">KP509_26G016100</name>
</gene>
<organism evidence="3 4">
    <name type="scientific">Ceratopteris richardii</name>
    <name type="common">Triangle waterfern</name>
    <dbReference type="NCBI Taxonomy" id="49495"/>
    <lineage>
        <taxon>Eukaryota</taxon>
        <taxon>Viridiplantae</taxon>
        <taxon>Streptophyta</taxon>
        <taxon>Embryophyta</taxon>
        <taxon>Tracheophyta</taxon>
        <taxon>Polypodiopsida</taxon>
        <taxon>Polypodiidae</taxon>
        <taxon>Polypodiales</taxon>
        <taxon>Pteridineae</taxon>
        <taxon>Pteridaceae</taxon>
        <taxon>Parkerioideae</taxon>
        <taxon>Ceratopteris</taxon>
    </lineage>
</organism>
<feature type="repeat" description="PPR" evidence="2">
    <location>
        <begin position="235"/>
        <end position="269"/>
    </location>
</feature>
<dbReference type="PROSITE" id="PS51375">
    <property type="entry name" value="PPR"/>
    <property type="match status" value="5"/>
</dbReference>
<evidence type="ECO:0000313" key="3">
    <source>
        <dbReference type="EMBL" id="KAH7296259.1"/>
    </source>
</evidence>
<reference evidence="3" key="1">
    <citation type="submission" date="2021-08" db="EMBL/GenBank/DDBJ databases">
        <title>WGS assembly of Ceratopteris richardii.</title>
        <authorList>
            <person name="Marchant D.B."/>
            <person name="Chen G."/>
            <person name="Jenkins J."/>
            <person name="Shu S."/>
            <person name="Leebens-Mack J."/>
            <person name="Grimwood J."/>
            <person name="Schmutz J."/>
            <person name="Soltis P."/>
            <person name="Soltis D."/>
            <person name="Chen Z.-H."/>
        </authorList>
    </citation>
    <scope>NUCLEOTIDE SEQUENCE</scope>
    <source>
        <strain evidence="3">Whitten #5841</strain>
        <tissue evidence="3">Leaf</tissue>
    </source>
</reference>
<comment type="caution">
    <text evidence="3">The sequence shown here is derived from an EMBL/GenBank/DDBJ whole genome shotgun (WGS) entry which is preliminary data.</text>
</comment>
<dbReference type="InterPro" id="IPR002885">
    <property type="entry name" value="PPR_rpt"/>
</dbReference>
<feature type="repeat" description="PPR" evidence="2">
    <location>
        <begin position="437"/>
        <end position="471"/>
    </location>
</feature>
<dbReference type="NCBIfam" id="TIGR00756">
    <property type="entry name" value="PPR"/>
    <property type="match status" value="5"/>
</dbReference>
<keyword evidence="4" id="KW-1185">Reference proteome</keyword>
<dbReference type="InterPro" id="IPR046960">
    <property type="entry name" value="PPR_At4g14850-like_plant"/>
</dbReference>
<feature type="repeat" description="PPR" evidence="2">
    <location>
        <begin position="538"/>
        <end position="572"/>
    </location>
</feature>
<keyword evidence="1" id="KW-0677">Repeat</keyword>
<dbReference type="PANTHER" id="PTHR47926:SF533">
    <property type="entry name" value="DYW DOMAIN-CONTAINING PROTEIN"/>
    <property type="match status" value="1"/>
</dbReference>
<proteinExistence type="predicted"/>
<feature type="repeat" description="PPR" evidence="2">
    <location>
        <begin position="740"/>
        <end position="774"/>
    </location>
</feature>
<dbReference type="Proteomes" id="UP000825935">
    <property type="component" value="Chromosome 26"/>
</dbReference>
<dbReference type="FunFam" id="1.25.40.10:FF:000158">
    <property type="entry name" value="pentatricopeptide repeat-containing protein At2g33680"/>
    <property type="match status" value="1"/>
</dbReference>
<evidence type="ECO:0008006" key="5">
    <source>
        <dbReference type="Google" id="ProtNLM"/>
    </source>
</evidence>
<evidence type="ECO:0000256" key="2">
    <source>
        <dbReference type="PROSITE-ProRule" id="PRU00708"/>
    </source>
</evidence>